<dbReference type="InterPro" id="IPR006580">
    <property type="entry name" value="Znf_TTF"/>
</dbReference>
<evidence type="ECO:0000313" key="2">
    <source>
        <dbReference type="EMBL" id="KAG8174284.1"/>
    </source>
</evidence>
<dbReference type="EMBL" id="JAFNEN010001262">
    <property type="protein sequence ID" value="KAG8174284.1"/>
    <property type="molecule type" value="Genomic_DNA"/>
</dbReference>
<organism evidence="2 3">
    <name type="scientific">Oedothorax gibbosus</name>
    <dbReference type="NCBI Taxonomy" id="931172"/>
    <lineage>
        <taxon>Eukaryota</taxon>
        <taxon>Metazoa</taxon>
        <taxon>Ecdysozoa</taxon>
        <taxon>Arthropoda</taxon>
        <taxon>Chelicerata</taxon>
        <taxon>Arachnida</taxon>
        <taxon>Araneae</taxon>
        <taxon>Araneomorphae</taxon>
        <taxon>Entelegynae</taxon>
        <taxon>Araneoidea</taxon>
        <taxon>Linyphiidae</taxon>
        <taxon>Erigoninae</taxon>
        <taxon>Oedothorax</taxon>
    </lineage>
</organism>
<dbReference type="PANTHER" id="PTHR45749">
    <property type="match status" value="1"/>
</dbReference>
<dbReference type="Pfam" id="PF14291">
    <property type="entry name" value="DUF4371"/>
    <property type="match status" value="1"/>
</dbReference>
<comment type="caution">
    <text evidence="2">The sequence shown here is derived from an EMBL/GenBank/DDBJ whole genome shotgun (WGS) entry which is preliminary data.</text>
</comment>
<gene>
    <name evidence="2" type="ORF">JTE90_020771</name>
</gene>
<dbReference type="AlphaFoldDB" id="A0AAV6TRF2"/>
<reference evidence="2 3" key="1">
    <citation type="journal article" date="2022" name="Nat. Ecol. Evol.">
        <title>A masculinizing supergene underlies an exaggerated male reproductive morph in a spider.</title>
        <authorList>
            <person name="Hendrickx F."/>
            <person name="De Corte Z."/>
            <person name="Sonet G."/>
            <person name="Van Belleghem S.M."/>
            <person name="Kostlbacher S."/>
            <person name="Vangestel C."/>
        </authorList>
    </citation>
    <scope>NUCLEOTIDE SEQUENCE [LARGE SCALE GENOMIC DNA]</scope>
    <source>
        <strain evidence="2">W744_W776</strain>
    </source>
</reference>
<evidence type="ECO:0000259" key="1">
    <source>
        <dbReference type="SMART" id="SM00597"/>
    </source>
</evidence>
<name>A0AAV6TRF2_9ARAC</name>
<dbReference type="SMART" id="SM00597">
    <property type="entry name" value="ZnF_TTF"/>
    <property type="match status" value="1"/>
</dbReference>
<proteinExistence type="predicted"/>
<protein>
    <recommendedName>
        <fullName evidence="1">TTF-type domain-containing protein</fullName>
    </recommendedName>
</protein>
<dbReference type="Proteomes" id="UP000827092">
    <property type="component" value="Unassembled WGS sequence"/>
</dbReference>
<evidence type="ECO:0000313" key="3">
    <source>
        <dbReference type="Proteomes" id="UP000827092"/>
    </source>
</evidence>
<sequence length="338" mass="38521">MDISLYKNKSLSGTEKLHVLENLWAPSSNYKFPATTHGKQERKFLYSWLQKYKWLSYSEIENRAYCTYCILFAPTEVDMRSSQKTGQLVQEGFQNWKKAIEKFESHSHLQYHKHAMIDLNSLKTVVEGKMNPIDRSLDVGKANQAKENAERLKPIIETVIFCGRQGIALRCHREYGDFNLDAMPDDNEGNFRALLRMRIEAGDEKLGDHFKSCGKNATYISWNIQNQIIDACDKVIKSHIVKDVKDTFYSVFADETTDVSTQKQFSLSVRYVSHNPKDGYKINEKFLQFVPLASTTGQVLGETLLKGLEECNLEIKDLRGQGYDGASAMSGKVKGVVS</sequence>
<keyword evidence="3" id="KW-1185">Reference proteome</keyword>
<dbReference type="InterPro" id="IPR025398">
    <property type="entry name" value="DUF4371"/>
</dbReference>
<feature type="domain" description="TTF-type" evidence="1">
    <location>
        <begin position="40"/>
        <end position="133"/>
    </location>
</feature>
<accession>A0AAV6TRF2</accession>
<dbReference type="PANTHER" id="PTHR45749:SF21">
    <property type="entry name" value="DUF4371 DOMAIN-CONTAINING PROTEIN"/>
    <property type="match status" value="1"/>
</dbReference>